<organism evidence="8 9">
    <name type="scientific">Xylanibacter ruminicola</name>
    <name type="common">Prevotella ruminicola</name>
    <dbReference type="NCBI Taxonomy" id="839"/>
    <lineage>
        <taxon>Bacteria</taxon>
        <taxon>Pseudomonadati</taxon>
        <taxon>Bacteroidota</taxon>
        <taxon>Bacteroidia</taxon>
        <taxon>Bacteroidales</taxon>
        <taxon>Prevotellaceae</taxon>
        <taxon>Xylanibacter</taxon>
    </lineage>
</organism>
<dbReference type="NCBIfam" id="NF003242">
    <property type="entry name" value="PRK04200.1"/>
    <property type="match status" value="1"/>
</dbReference>
<keyword evidence="6" id="KW-0413">Isomerase</keyword>
<evidence type="ECO:0000256" key="3">
    <source>
        <dbReference type="ARBA" id="ARBA00004921"/>
    </source>
</evidence>
<dbReference type="Proteomes" id="UP000236735">
    <property type="component" value="Unassembled WGS sequence"/>
</dbReference>
<evidence type="ECO:0000256" key="5">
    <source>
        <dbReference type="ARBA" id="ARBA00023152"/>
    </source>
</evidence>
<name>A0A1H5VRY0_XYLRU</name>
<comment type="catalytic activity">
    <reaction evidence="1">
        <text>(2R)-2-phosphoglycerate = (2R)-3-phosphoglycerate</text>
        <dbReference type="Rhea" id="RHEA:15901"/>
        <dbReference type="ChEBI" id="CHEBI:58272"/>
        <dbReference type="ChEBI" id="CHEBI:58289"/>
        <dbReference type="EC" id="5.4.2.12"/>
    </reaction>
</comment>
<dbReference type="InterPro" id="IPR004456">
    <property type="entry name" value="Pglycerate_mutase_ApgM"/>
</dbReference>
<sequence>MKHIIILGDGMADLPVERLNGKTLLQYAHKPMMDQLAKEGRCGRLVTVPEGFPPGSEVANTAILGYDLNKVYEGRGPLEAASIGYEMADDDLAIRCNIITLEDGKIITHNGGNLETEDARVLIDYLNETLAKPINEREGCERVKFITGIQYRHLLVIKGGSKHIVCAPPHDHPNEEWRGLLVKPEENAPVEAGRLSAQQTADLINEMILKSQDLLTQHPFNQERAKRGERQANSIWPWSGGYRPSMETLMQQYPQVKSGTVISAVDLIRGIGHYAGLKIVEVEGATGLANTNYEGKAQAAIEALENDDFVFVHVEASDEAGHDGDLELKLKTIEYLDQRLIAPIYKELEKWQEPVCIAVLPDHLTPVEMRIHVGQPVPFLIWHRGIEPDEVQQYDEVSCVSGVYGLLKLDEFMKALMAIS</sequence>
<dbReference type="GO" id="GO:0006096">
    <property type="term" value="P:glycolytic process"/>
    <property type="evidence" value="ECO:0007669"/>
    <property type="project" value="UniProtKB-KW"/>
</dbReference>
<dbReference type="PANTHER" id="PTHR31209">
    <property type="entry name" value="COFACTOR-INDEPENDENT PHOSPHOGLYCERATE MUTASE"/>
    <property type="match status" value="1"/>
</dbReference>
<evidence type="ECO:0000259" key="7">
    <source>
        <dbReference type="Pfam" id="PF01676"/>
    </source>
</evidence>
<feature type="domain" description="Metalloenzyme" evidence="7">
    <location>
        <begin position="1"/>
        <end position="390"/>
    </location>
</feature>
<reference evidence="8 9" key="1">
    <citation type="submission" date="2016-10" db="EMBL/GenBank/DDBJ databases">
        <authorList>
            <person name="de Groot N.N."/>
        </authorList>
    </citation>
    <scope>NUCLEOTIDE SEQUENCE [LARGE SCALE GENOMIC DNA]</scope>
    <source>
        <strain evidence="8 9">AR32</strain>
    </source>
</reference>
<protein>
    <submittedName>
        <fullName evidence="8">2,3-bisphosphoglycerate-independent phosphoglycerate mutase</fullName>
    </submittedName>
</protein>
<dbReference type="NCBIfam" id="TIGR00306">
    <property type="entry name" value="apgM"/>
    <property type="match status" value="1"/>
</dbReference>
<dbReference type="Gene3D" id="3.40.720.10">
    <property type="entry name" value="Alkaline Phosphatase, subunit A"/>
    <property type="match status" value="2"/>
</dbReference>
<dbReference type="AlphaFoldDB" id="A0A1H5VRY0"/>
<dbReference type="PANTHER" id="PTHR31209:SF4">
    <property type="entry name" value="2,3-BISPHOSPHOGLYCERATE-INDEPENDENT PHOSPHOGLYCERATE MUTASE"/>
    <property type="match status" value="1"/>
</dbReference>
<dbReference type="Pfam" id="PF10143">
    <property type="entry name" value="PhosphMutase"/>
    <property type="match status" value="1"/>
</dbReference>
<dbReference type="SUPFAM" id="SSF53649">
    <property type="entry name" value="Alkaline phosphatase-like"/>
    <property type="match status" value="1"/>
</dbReference>
<accession>A0A1H5VRY0</accession>
<evidence type="ECO:0000256" key="6">
    <source>
        <dbReference type="ARBA" id="ARBA00023235"/>
    </source>
</evidence>
<comment type="function">
    <text evidence="2">Catalyzes the interconversion of 2-phosphoglycerate and 3-phosphoglycerate.</text>
</comment>
<dbReference type="PIRSF" id="PIRSF006392">
    <property type="entry name" value="IPGAM_arch"/>
    <property type="match status" value="1"/>
</dbReference>
<keyword evidence="5" id="KW-0324">Glycolysis</keyword>
<dbReference type="GO" id="GO:0004619">
    <property type="term" value="F:phosphoglycerate mutase activity"/>
    <property type="evidence" value="ECO:0007669"/>
    <property type="project" value="UniProtKB-EC"/>
</dbReference>
<gene>
    <name evidence="8" type="ORF">SAMN05216354_2002</name>
</gene>
<dbReference type="Pfam" id="PF01676">
    <property type="entry name" value="Metalloenzyme"/>
    <property type="match status" value="1"/>
</dbReference>
<dbReference type="GO" id="GO:0046872">
    <property type="term" value="F:metal ion binding"/>
    <property type="evidence" value="ECO:0007669"/>
    <property type="project" value="InterPro"/>
</dbReference>
<comment type="similarity">
    <text evidence="4">Belongs to the BPG-independent phosphoglycerate mutase family. A-PGAM subfamily.</text>
</comment>
<evidence type="ECO:0000256" key="4">
    <source>
        <dbReference type="ARBA" id="ARBA00005524"/>
    </source>
</evidence>
<dbReference type="InterPro" id="IPR006124">
    <property type="entry name" value="Metalloenzyme"/>
</dbReference>
<dbReference type="CDD" id="cd16011">
    <property type="entry name" value="iPGM_like"/>
    <property type="match status" value="1"/>
</dbReference>
<evidence type="ECO:0000313" key="9">
    <source>
        <dbReference type="Proteomes" id="UP000236735"/>
    </source>
</evidence>
<evidence type="ECO:0000313" key="8">
    <source>
        <dbReference type="EMBL" id="SEF89893.1"/>
    </source>
</evidence>
<dbReference type="RefSeq" id="WP_103915867.1">
    <property type="nucleotide sequence ID" value="NZ_FNUV01000005.1"/>
</dbReference>
<proteinExistence type="inferred from homology"/>
<comment type="pathway">
    <text evidence="3">Carbohydrate degradation.</text>
</comment>
<evidence type="ECO:0000256" key="1">
    <source>
        <dbReference type="ARBA" id="ARBA00000370"/>
    </source>
</evidence>
<dbReference type="EMBL" id="FNUV01000005">
    <property type="protein sequence ID" value="SEF89893.1"/>
    <property type="molecule type" value="Genomic_DNA"/>
</dbReference>
<dbReference type="NCBIfam" id="TIGR02535">
    <property type="entry name" value="hyp_Hser_kinase"/>
    <property type="match status" value="1"/>
</dbReference>
<dbReference type="InterPro" id="IPR017850">
    <property type="entry name" value="Alkaline_phosphatase_core_sf"/>
</dbReference>
<dbReference type="InterPro" id="IPR023665">
    <property type="entry name" value="ApgAM_prokaryotes"/>
</dbReference>
<evidence type="ECO:0000256" key="2">
    <source>
        <dbReference type="ARBA" id="ARBA00002315"/>
    </source>
</evidence>